<organism evidence="2 3">
    <name type="scientific">Selenomonas ruminantium</name>
    <dbReference type="NCBI Taxonomy" id="971"/>
    <lineage>
        <taxon>Bacteria</taxon>
        <taxon>Bacillati</taxon>
        <taxon>Bacillota</taxon>
        <taxon>Negativicutes</taxon>
        <taxon>Selenomonadales</taxon>
        <taxon>Selenomonadaceae</taxon>
        <taxon>Selenomonas</taxon>
    </lineage>
</organism>
<dbReference type="OrthoDB" id="6430685at2"/>
<dbReference type="PANTHER" id="PTHR43844:SF1">
    <property type="entry name" value="METHIONINE SYNTHASE"/>
    <property type="match status" value="1"/>
</dbReference>
<keyword evidence="2" id="KW-0489">Methyltransferase</keyword>
<dbReference type="CDD" id="cd03311">
    <property type="entry name" value="CIMS_C_terminal_like"/>
    <property type="match status" value="1"/>
</dbReference>
<evidence type="ECO:0000259" key="1">
    <source>
        <dbReference type="Pfam" id="PF01717"/>
    </source>
</evidence>
<protein>
    <submittedName>
        <fullName evidence="2">5-methyltetrahydropteroyltriglutamate--homocysteine methyltransferase</fullName>
    </submittedName>
</protein>
<evidence type="ECO:0000313" key="3">
    <source>
        <dbReference type="Proteomes" id="UP000184263"/>
    </source>
</evidence>
<sequence>MSKAQAPFRYDIVGSFLRPEQLKQKRAAFAAGEISASELKAAEDESIRSLIEKEKELGLKAVTDGEFRRRYWHLDFLASLKGIEEVQAEQWSVKFKGKQPKAATIQIVDTIDFDPHTNPFLEHFHFLKEAAGDTLVKFTLPSPAMLHLICCVRATDYTPIPQYTDEATLYRDIASAYQKVIKALYDAGCRYLQFDDTSWGEFCDTEKRKIYKERGFDLDQIAEEYVKMINLALEAKPQDMKITMHICRGNFRSTWFSSGGYEPVAEILFGSCMVDGFFLEYDSERSGGFEPLRFIHDQQVVLGLITSKYPELEKEADIIARIQEAAKYVALDKLCLSPQCGFSSTEEGNLLTEEQQWAKIRLLRHIAEQVWQDA</sequence>
<dbReference type="InterPro" id="IPR038071">
    <property type="entry name" value="UROD/MetE-like_sf"/>
</dbReference>
<dbReference type="PANTHER" id="PTHR43844">
    <property type="entry name" value="METHIONINE SYNTHASE"/>
    <property type="match status" value="1"/>
</dbReference>
<dbReference type="EMBL" id="FRBC01000023">
    <property type="protein sequence ID" value="SHK90572.1"/>
    <property type="molecule type" value="Genomic_DNA"/>
</dbReference>
<gene>
    <name evidence="2" type="ORF">SAMN05216582_12350</name>
</gene>
<accession>A0A1M6W9X5</accession>
<dbReference type="Proteomes" id="UP000184263">
    <property type="component" value="Unassembled WGS sequence"/>
</dbReference>
<dbReference type="InterPro" id="IPR002629">
    <property type="entry name" value="Met_Synth_C/arc"/>
</dbReference>
<dbReference type="GO" id="GO:0032259">
    <property type="term" value="P:methylation"/>
    <property type="evidence" value="ECO:0007669"/>
    <property type="project" value="UniProtKB-KW"/>
</dbReference>
<dbReference type="GO" id="GO:0009086">
    <property type="term" value="P:methionine biosynthetic process"/>
    <property type="evidence" value="ECO:0007669"/>
    <property type="project" value="InterPro"/>
</dbReference>
<dbReference type="RefSeq" id="WP_073091401.1">
    <property type="nucleotide sequence ID" value="NZ_FRBC01000023.1"/>
</dbReference>
<dbReference type="GO" id="GO:0003871">
    <property type="term" value="F:5-methyltetrahydropteroyltriglutamate-homocysteine S-methyltransferase activity"/>
    <property type="evidence" value="ECO:0007669"/>
    <property type="project" value="InterPro"/>
</dbReference>
<dbReference type="Gene3D" id="3.20.20.210">
    <property type="match status" value="1"/>
</dbReference>
<reference evidence="2 3" key="1">
    <citation type="submission" date="2016-11" db="EMBL/GenBank/DDBJ databases">
        <authorList>
            <person name="Jaros S."/>
            <person name="Januszkiewicz K."/>
            <person name="Wedrychowicz H."/>
        </authorList>
    </citation>
    <scope>NUCLEOTIDE SEQUENCE [LARGE SCALE GENOMIC DNA]</scope>
    <source>
        <strain evidence="2 3">HD4</strain>
    </source>
</reference>
<dbReference type="Pfam" id="PF01717">
    <property type="entry name" value="Meth_synt_2"/>
    <property type="match status" value="1"/>
</dbReference>
<dbReference type="SUPFAM" id="SSF51726">
    <property type="entry name" value="UROD/MetE-like"/>
    <property type="match status" value="1"/>
</dbReference>
<evidence type="ECO:0000313" key="2">
    <source>
        <dbReference type="EMBL" id="SHK90572.1"/>
    </source>
</evidence>
<dbReference type="GO" id="GO:0008270">
    <property type="term" value="F:zinc ion binding"/>
    <property type="evidence" value="ECO:0007669"/>
    <property type="project" value="InterPro"/>
</dbReference>
<dbReference type="AlphaFoldDB" id="A0A1M6W9X5"/>
<name>A0A1M6W9X5_SELRU</name>
<feature type="domain" description="Cobalamin-independent methionine synthase MetE C-terminal/archaeal" evidence="1">
    <location>
        <begin position="13"/>
        <end position="346"/>
    </location>
</feature>
<keyword evidence="2" id="KW-0808">Transferase</keyword>
<dbReference type="NCBIfam" id="NF005085">
    <property type="entry name" value="PRK06520.1"/>
    <property type="match status" value="1"/>
</dbReference>
<proteinExistence type="predicted"/>